<dbReference type="CDD" id="cd00293">
    <property type="entry name" value="USP-like"/>
    <property type="match status" value="1"/>
</dbReference>
<evidence type="ECO:0000259" key="1">
    <source>
        <dbReference type="Pfam" id="PF00582"/>
    </source>
</evidence>
<dbReference type="OrthoDB" id="6117544at2"/>
<sequence>MFNNILVAVHGDEKEAFWAKIEALIMLTKPEVTVLHVSETGLTHYGYVDQLASGIAKEQFIEYIYQMAEEKQQVIYQKIKELSQRAGINFMWQVRRGSPAKEISSELSKGSYDLLILGTKPKSLGNTSSKVKENLLKHNCVSLLILQ</sequence>
<gene>
    <name evidence="2" type="ORF">DESHY_110020</name>
</gene>
<dbReference type="STRING" id="1121428.DESHY_110020"/>
<organism evidence="2 3">
    <name type="scientific">Desulforamulus hydrothermalis Lam5 = DSM 18033</name>
    <dbReference type="NCBI Taxonomy" id="1121428"/>
    <lineage>
        <taxon>Bacteria</taxon>
        <taxon>Bacillati</taxon>
        <taxon>Bacillota</taxon>
        <taxon>Clostridia</taxon>
        <taxon>Eubacteriales</taxon>
        <taxon>Peptococcaceae</taxon>
        <taxon>Desulforamulus</taxon>
    </lineage>
</organism>
<dbReference type="RefSeq" id="WP_008409792.1">
    <property type="nucleotide sequence ID" value="NZ_CAOS01000003.1"/>
</dbReference>
<name>K8EE53_9FIRM</name>
<accession>K8EE53</accession>
<reference evidence="2 3" key="1">
    <citation type="journal article" date="2013" name="Genome Announc.">
        <title>Genome Sequence of the Sulfate-Reducing Bacterium Desulfotomaculum hydrothermale Lam5(T).</title>
        <authorList>
            <person name="Amin O."/>
            <person name="Fardeau M.L."/>
            <person name="Valette O."/>
            <person name="Hirschler-Rea A."/>
            <person name="Barbe V."/>
            <person name="Medigue C."/>
            <person name="Vacherie B."/>
            <person name="Ollivier B."/>
            <person name="Bertin P.N."/>
            <person name="Dolla A."/>
        </authorList>
    </citation>
    <scope>NUCLEOTIDE SEQUENCE [LARGE SCALE GENOMIC DNA]</scope>
    <source>
        <strain evidence="3">Lam5 / DSM 18033</strain>
    </source>
</reference>
<evidence type="ECO:0000313" key="3">
    <source>
        <dbReference type="Proteomes" id="UP000009315"/>
    </source>
</evidence>
<keyword evidence="3" id="KW-1185">Reference proteome</keyword>
<dbReference type="Pfam" id="PF00582">
    <property type="entry name" value="Usp"/>
    <property type="match status" value="1"/>
</dbReference>
<dbReference type="SUPFAM" id="SSF52402">
    <property type="entry name" value="Adenine nucleotide alpha hydrolases-like"/>
    <property type="match status" value="1"/>
</dbReference>
<evidence type="ECO:0000313" key="2">
    <source>
        <dbReference type="EMBL" id="CCO07076.1"/>
    </source>
</evidence>
<dbReference type="Proteomes" id="UP000009315">
    <property type="component" value="Unassembled WGS sequence"/>
</dbReference>
<proteinExistence type="predicted"/>
<dbReference type="Gene3D" id="3.40.50.620">
    <property type="entry name" value="HUPs"/>
    <property type="match status" value="1"/>
</dbReference>
<dbReference type="AlphaFoldDB" id="K8EE53"/>
<dbReference type="eggNOG" id="COG0589">
    <property type="taxonomic scope" value="Bacteria"/>
</dbReference>
<dbReference type="EMBL" id="CAOS01000003">
    <property type="protein sequence ID" value="CCO07076.1"/>
    <property type="molecule type" value="Genomic_DNA"/>
</dbReference>
<protein>
    <submittedName>
        <fullName evidence="2">UspA domain protein</fullName>
    </submittedName>
</protein>
<comment type="caution">
    <text evidence="2">The sequence shown here is derived from an EMBL/GenBank/DDBJ whole genome shotgun (WGS) entry which is preliminary data.</text>
</comment>
<feature type="domain" description="UspA" evidence="1">
    <location>
        <begin position="1"/>
        <end position="125"/>
    </location>
</feature>
<dbReference type="InterPro" id="IPR006016">
    <property type="entry name" value="UspA"/>
</dbReference>
<dbReference type="InterPro" id="IPR014729">
    <property type="entry name" value="Rossmann-like_a/b/a_fold"/>
</dbReference>